<evidence type="ECO:0008006" key="4">
    <source>
        <dbReference type="Google" id="ProtNLM"/>
    </source>
</evidence>
<accession>A0AAD1IGI4</accession>
<dbReference type="RefSeq" id="WP_134059448.1">
    <property type="nucleotide sequence ID" value="NZ_AP022586.1"/>
</dbReference>
<evidence type="ECO:0000313" key="2">
    <source>
        <dbReference type="EMBL" id="BBY14854.1"/>
    </source>
</evidence>
<dbReference type="PANTHER" id="PTHR34796">
    <property type="entry name" value="EXPRESSED PROTEIN"/>
    <property type="match status" value="1"/>
</dbReference>
<protein>
    <recommendedName>
        <fullName evidence="4">DUF309 domain-containing protein</fullName>
    </recommendedName>
</protein>
<keyword evidence="3" id="KW-1185">Reference proteome</keyword>
<name>A0AAD1IGI4_9MYCO</name>
<evidence type="ECO:0000256" key="1">
    <source>
        <dbReference type="SAM" id="MobiDB-lite"/>
    </source>
</evidence>
<dbReference type="InterPro" id="IPR023203">
    <property type="entry name" value="TTHA0068_sf"/>
</dbReference>
<dbReference type="AlphaFoldDB" id="A0AAD1IGI4"/>
<dbReference type="Gene3D" id="1.10.3450.10">
    <property type="entry name" value="TTHA0068-like"/>
    <property type="match status" value="1"/>
</dbReference>
<evidence type="ECO:0000313" key="3">
    <source>
        <dbReference type="Proteomes" id="UP000466607"/>
    </source>
</evidence>
<dbReference type="Proteomes" id="UP000466607">
    <property type="component" value="Chromosome"/>
</dbReference>
<dbReference type="SUPFAM" id="SSF140663">
    <property type="entry name" value="TTHA0068-like"/>
    <property type="match status" value="1"/>
</dbReference>
<proteinExistence type="predicted"/>
<reference evidence="2 3" key="1">
    <citation type="journal article" date="2019" name="Emerg. Microbes Infect.">
        <title>Comprehensive subspecies identification of 175 nontuberculous mycobacteria species based on 7547 genomic profiles.</title>
        <authorList>
            <person name="Matsumoto Y."/>
            <person name="Kinjo T."/>
            <person name="Motooka D."/>
            <person name="Nabeya D."/>
            <person name="Jung N."/>
            <person name="Uechi K."/>
            <person name="Horii T."/>
            <person name="Iida T."/>
            <person name="Fujita J."/>
            <person name="Nakamura S."/>
        </authorList>
    </citation>
    <scope>NUCLEOTIDE SEQUENCE [LARGE SCALE GENOMIC DNA]</scope>
    <source>
        <strain evidence="2 3">JCM 17423</strain>
    </source>
</reference>
<dbReference type="EMBL" id="AP022586">
    <property type="protein sequence ID" value="BBY14854.1"/>
    <property type="molecule type" value="Genomic_DNA"/>
</dbReference>
<feature type="region of interest" description="Disordered" evidence="1">
    <location>
        <begin position="1"/>
        <end position="39"/>
    </location>
</feature>
<feature type="compositionally biased region" description="Basic and acidic residues" evidence="1">
    <location>
        <begin position="1"/>
        <end position="21"/>
    </location>
</feature>
<dbReference type="PANTHER" id="PTHR34796:SF1">
    <property type="entry name" value="EXPRESSED PROTEIN"/>
    <property type="match status" value="1"/>
</dbReference>
<gene>
    <name evidence="2" type="ORF">MLIT_04460</name>
</gene>
<sequence length="155" mass="16680">MPERDRDEAGRPRNSRPRDALGRPLPPGSEGVDRIPDDLHLPPAESLDYAQRLLDGGRAFHAHEVLEAAWKDGPDDERPLWQGLAQLMVGITHIQRGNVAGAAALLRRAASQLSAAPARYGVDLAGLVGYAGALESDLGAGREITADRLQPKLTR</sequence>
<dbReference type="InterPro" id="IPR005500">
    <property type="entry name" value="DUF309"/>
</dbReference>
<dbReference type="Pfam" id="PF03745">
    <property type="entry name" value="DUF309"/>
    <property type="match status" value="1"/>
</dbReference>
<organism evidence="2 3">
    <name type="scientific">Mycolicibacterium litorale</name>
    <dbReference type="NCBI Taxonomy" id="758802"/>
    <lineage>
        <taxon>Bacteria</taxon>
        <taxon>Bacillati</taxon>
        <taxon>Actinomycetota</taxon>
        <taxon>Actinomycetes</taxon>
        <taxon>Mycobacteriales</taxon>
        <taxon>Mycobacteriaceae</taxon>
        <taxon>Mycolicibacterium</taxon>
    </lineage>
</organism>